<dbReference type="InterPro" id="IPR036388">
    <property type="entry name" value="WH-like_DNA-bd_sf"/>
</dbReference>
<dbReference type="AlphaFoldDB" id="A0A7G6WSS5"/>
<dbReference type="Gene3D" id="3.40.190.10">
    <property type="entry name" value="Periplasmic binding protein-like II"/>
    <property type="match status" value="2"/>
</dbReference>
<dbReference type="Pfam" id="PF03466">
    <property type="entry name" value="LysR_substrate"/>
    <property type="match status" value="1"/>
</dbReference>
<keyword evidence="3" id="KW-0238">DNA-binding</keyword>
<proteinExistence type="inferred from homology"/>
<reference evidence="6 7" key="2">
    <citation type="journal article" date="2020" name="Microbiol. Resour. Announc.">
        <title>Antarctic desert soil bacteria exhibit high novel natural product potential, evaluated through long-read genome sequencing and comparative genomics.</title>
        <authorList>
            <person name="Benaud N."/>
            <person name="Edwards R.J."/>
            <person name="Amos T.G."/>
            <person name="D'Agostino P.M."/>
            <person name="Gutierrez-Chavez C."/>
            <person name="Montgomery K."/>
            <person name="Nicetic I."/>
            <person name="Ferrari B.C."/>
        </authorList>
    </citation>
    <scope>NUCLEOTIDE SEQUENCE [LARGE SCALE GENOMIC DNA]</scope>
    <source>
        <strain evidence="6 7">SPB151</strain>
    </source>
</reference>
<dbReference type="EMBL" id="CP043661">
    <property type="protein sequence ID" value="QNE17040.1"/>
    <property type="molecule type" value="Genomic_DNA"/>
</dbReference>
<evidence type="ECO:0000259" key="5">
    <source>
        <dbReference type="PROSITE" id="PS50931"/>
    </source>
</evidence>
<accession>A0A7G6WSS5</accession>
<dbReference type="PANTHER" id="PTHR30126:SF40">
    <property type="entry name" value="HTH-TYPE TRANSCRIPTIONAL REGULATOR GLTR"/>
    <property type="match status" value="1"/>
</dbReference>
<keyword evidence="4" id="KW-0804">Transcription</keyword>
<dbReference type="KEGG" id="kqi:F1D05_02865"/>
<dbReference type="GO" id="GO:0000976">
    <property type="term" value="F:transcription cis-regulatory region binding"/>
    <property type="evidence" value="ECO:0007669"/>
    <property type="project" value="TreeGrafter"/>
</dbReference>
<organism evidence="6 7">
    <name type="scientific">Kribbella qitaiheensis</name>
    <dbReference type="NCBI Taxonomy" id="1544730"/>
    <lineage>
        <taxon>Bacteria</taxon>
        <taxon>Bacillati</taxon>
        <taxon>Actinomycetota</taxon>
        <taxon>Actinomycetes</taxon>
        <taxon>Propionibacteriales</taxon>
        <taxon>Kribbellaceae</taxon>
        <taxon>Kribbella</taxon>
    </lineage>
</organism>
<dbReference type="Proteomes" id="UP000515563">
    <property type="component" value="Chromosome"/>
</dbReference>
<sequence length="295" mass="31878">MAPSPSVEDLELVLTISRTGSVGTAARELRISQPSASQRLARLERTCETQLFVRDTRGARPTPAGAELARRAEHILGHLAELYDAARSAAAGPRLAIGTFASLAPILFPVLDAELPDDDIDQHVDHGRHLVQLVAEGTMDAAFIAIADQMVLPRGTVARPVGRDELVLFVPSGVDLPRTGKQPLRDRSLAFSTYDRSSDEICSRLIALGAKARRGVTLGTTVAMARRRSQLALVPRSALSHELRPGEQLIPAPFRHRLTLSLVTGTTPLPRLTALLPKLREALHLTPARRTAPAK</sequence>
<evidence type="ECO:0000313" key="7">
    <source>
        <dbReference type="Proteomes" id="UP000515563"/>
    </source>
</evidence>
<dbReference type="Gene3D" id="1.10.10.10">
    <property type="entry name" value="Winged helix-like DNA-binding domain superfamily/Winged helix DNA-binding domain"/>
    <property type="match status" value="1"/>
</dbReference>
<feature type="domain" description="HTH lysR-type" evidence="5">
    <location>
        <begin position="5"/>
        <end position="62"/>
    </location>
</feature>
<evidence type="ECO:0000256" key="4">
    <source>
        <dbReference type="ARBA" id="ARBA00023163"/>
    </source>
</evidence>
<reference evidence="7" key="1">
    <citation type="submission" date="2019-09" db="EMBL/GenBank/DDBJ databases">
        <title>Antimicrobial potential of Antarctic Bacteria.</title>
        <authorList>
            <person name="Benaud N."/>
            <person name="Edwards R.J."/>
            <person name="Ferrari B.C."/>
        </authorList>
    </citation>
    <scope>NUCLEOTIDE SEQUENCE [LARGE SCALE GENOMIC DNA]</scope>
    <source>
        <strain evidence="7">SPB151</strain>
    </source>
</reference>
<evidence type="ECO:0000256" key="2">
    <source>
        <dbReference type="ARBA" id="ARBA00023015"/>
    </source>
</evidence>
<keyword evidence="7" id="KW-1185">Reference proteome</keyword>
<dbReference type="PANTHER" id="PTHR30126">
    <property type="entry name" value="HTH-TYPE TRANSCRIPTIONAL REGULATOR"/>
    <property type="match status" value="1"/>
</dbReference>
<name>A0A7G6WSS5_9ACTN</name>
<keyword evidence="2" id="KW-0805">Transcription regulation</keyword>
<evidence type="ECO:0000256" key="1">
    <source>
        <dbReference type="ARBA" id="ARBA00009437"/>
    </source>
</evidence>
<dbReference type="GO" id="GO:0003700">
    <property type="term" value="F:DNA-binding transcription factor activity"/>
    <property type="evidence" value="ECO:0007669"/>
    <property type="project" value="InterPro"/>
</dbReference>
<dbReference type="Pfam" id="PF00126">
    <property type="entry name" value="HTH_1"/>
    <property type="match status" value="1"/>
</dbReference>
<dbReference type="InterPro" id="IPR036390">
    <property type="entry name" value="WH_DNA-bd_sf"/>
</dbReference>
<evidence type="ECO:0000256" key="3">
    <source>
        <dbReference type="ARBA" id="ARBA00023125"/>
    </source>
</evidence>
<evidence type="ECO:0000313" key="6">
    <source>
        <dbReference type="EMBL" id="QNE17040.1"/>
    </source>
</evidence>
<gene>
    <name evidence="6" type="ORF">F1D05_02865</name>
</gene>
<dbReference type="InterPro" id="IPR000847">
    <property type="entry name" value="LysR_HTH_N"/>
</dbReference>
<dbReference type="SUPFAM" id="SSF53850">
    <property type="entry name" value="Periplasmic binding protein-like II"/>
    <property type="match status" value="1"/>
</dbReference>
<dbReference type="PRINTS" id="PR00039">
    <property type="entry name" value="HTHLYSR"/>
</dbReference>
<dbReference type="InterPro" id="IPR005119">
    <property type="entry name" value="LysR_subst-bd"/>
</dbReference>
<comment type="similarity">
    <text evidence="1">Belongs to the LysR transcriptional regulatory family.</text>
</comment>
<dbReference type="RefSeq" id="WP_185445875.1">
    <property type="nucleotide sequence ID" value="NZ_CP043661.1"/>
</dbReference>
<protein>
    <submittedName>
        <fullName evidence="6">LysR family transcriptional regulator</fullName>
    </submittedName>
</protein>
<dbReference type="PROSITE" id="PS50931">
    <property type="entry name" value="HTH_LYSR"/>
    <property type="match status" value="1"/>
</dbReference>
<dbReference type="SUPFAM" id="SSF46785">
    <property type="entry name" value="Winged helix' DNA-binding domain"/>
    <property type="match status" value="1"/>
</dbReference>